<feature type="domain" description="Penicillin-binding protein transpeptidase" evidence="14">
    <location>
        <begin position="290"/>
        <end position="619"/>
    </location>
</feature>
<dbReference type="InterPro" id="IPR005311">
    <property type="entry name" value="PBP_dimer"/>
</dbReference>
<gene>
    <name evidence="16" type="ORF">A3H64_03410</name>
</gene>
<dbReference type="InterPro" id="IPR050515">
    <property type="entry name" value="Beta-lactam/transpept"/>
</dbReference>
<dbReference type="GO" id="GO:0008658">
    <property type="term" value="F:penicillin binding"/>
    <property type="evidence" value="ECO:0007669"/>
    <property type="project" value="InterPro"/>
</dbReference>
<evidence type="ECO:0000256" key="1">
    <source>
        <dbReference type="ARBA" id="ARBA00004167"/>
    </source>
</evidence>
<name>A0A1G2H368_9BACT</name>
<dbReference type="AlphaFoldDB" id="A0A1G2H368"/>
<evidence type="ECO:0000256" key="3">
    <source>
        <dbReference type="ARBA" id="ARBA00022475"/>
    </source>
</evidence>
<dbReference type="GO" id="GO:0006508">
    <property type="term" value="P:proteolysis"/>
    <property type="evidence" value="ECO:0007669"/>
    <property type="project" value="UniProtKB-KW"/>
</dbReference>
<dbReference type="Gene3D" id="3.30.1390.30">
    <property type="entry name" value="Penicillin-binding protein 2a, domain 3"/>
    <property type="match status" value="1"/>
</dbReference>
<reference evidence="16 17" key="1">
    <citation type="journal article" date="2016" name="Nat. Commun.">
        <title>Thousands of microbial genomes shed light on interconnected biogeochemical processes in an aquifer system.</title>
        <authorList>
            <person name="Anantharaman K."/>
            <person name="Brown C.T."/>
            <person name="Hug L.A."/>
            <person name="Sharon I."/>
            <person name="Castelle C.J."/>
            <person name="Probst A.J."/>
            <person name="Thomas B.C."/>
            <person name="Singh A."/>
            <person name="Wilkins M.J."/>
            <person name="Karaoz U."/>
            <person name="Brodie E.L."/>
            <person name="Williams K.H."/>
            <person name="Hubbard S.S."/>
            <person name="Banfield J.F."/>
        </authorList>
    </citation>
    <scope>NUCLEOTIDE SEQUENCE [LARGE SCALE GENOMIC DNA]</scope>
</reference>
<evidence type="ECO:0000256" key="11">
    <source>
        <dbReference type="ARBA" id="ARBA00023136"/>
    </source>
</evidence>
<protein>
    <submittedName>
        <fullName evidence="16">Penicillin-binding protein 2</fullName>
    </submittedName>
</protein>
<dbReference type="InterPro" id="IPR012338">
    <property type="entry name" value="Beta-lactam/transpept-like"/>
</dbReference>
<keyword evidence="5" id="KW-0645">Protease</keyword>
<evidence type="ECO:0000259" key="14">
    <source>
        <dbReference type="Pfam" id="PF00905"/>
    </source>
</evidence>
<keyword evidence="7" id="KW-0378">Hydrolase</keyword>
<keyword evidence="10 13" id="KW-1133">Transmembrane helix</keyword>
<dbReference type="Gene3D" id="3.40.710.10">
    <property type="entry name" value="DD-peptidase/beta-lactamase superfamily"/>
    <property type="match status" value="1"/>
</dbReference>
<dbReference type="GO" id="GO:0008360">
    <property type="term" value="P:regulation of cell shape"/>
    <property type="evidence" value="ECO:0007669"/>
    <property type="project" value="UniProtKB-KW"/>
</dbReference>
<evidence type="ECO:0000256" key="2">
    <source>
        <dbReference type="ARBA" id="ARBA00004236"/>
    </source>
</evidence>
<dbReference type="InterPro" id="IPR017790">
    <property type="entry name" value="Penicillin-binding_protein_2"/>
</dbReference>
<accession>A0A1G2H368</accession>
<keyword evidence="3" id="KW-1003">Cell membrane</keyword>
<feature type="transmembrane region" description="Helical" evidence="13">
    <location>
        <begin position="35"/>
        <end position="56"/>
    </location>
</feature>
<dbReference type="GO" id="GO:0009252">
    <property type="term" value="P:peptidoglycan biosynthetic process"/>
    <property type="evidence" value="ECO:0007669"/>
    <property type="project" value="UniProtKB-KW"/>
</dbReference>
<keyword evidence="9" id="KW-0573">Peptidoglycan synthesis</keyword>
<comment type="caution">
    <text evidence="16">The sequence shown here is derived from an EMBL/GenBank/DDBJ whole genome shotgun (WGS) entry which is preliminary data.</text>
</comment>
<feature type="domain" description="Penicillin-binding protein dimerisation" evidence="15">
    <location>
        <begin position="83"/>
        <end position="250"/>
    </location>
</feature>
<keyword evidence="6 13" id="KW-0812">Transmembrane</keyword>
<dbReference type="GO" id="GO:0005886">
    <property type="term" value="C:plasma membrane"/>
    <property type="evidence" value="ECO:0007669"/>
    <property type="project" value="UniProtKB-SubCell"/>
</dbReference>
<dbReference type="PANTHER" id="PTHR30627">
    <property type="entry name" value="PEPTIDOGLYCAN D,D-TRANSPEPTIDASE"/>
    <property type="match status" value="1"/>
</dbReference>
<dbReference type="GO" id="GO:0009002">
    <property type="term" value="F:serine-type D-Ala-D-Ala carboxypeptidase activity"/>
    <property type="evidence" value="ECO:0007669"/>
    <property type="project" value="InterPro"/>
</dbReference>
<evidence type="ECO:0000256" key="5">
    <source>
        <dbReference type="ARBA" id="ARBA00022670"/>
    </source>
</evidence>
<dbReference type="Gene3D" id="3.90.1310.10">
    <property type="entry name" value="Penicillin-binding protein 2a (Domain 2)"/>
    <property type="match status" value="1"/>
</dbReference>
<keyword evidence="11 13" id="KW-0472">Membrane</keyword>
<keyword evidence="4" id="KW-0997">Cell inner membrane</keyword>
<evidence type="ECO:0000313" key="17">
    <source>
        <dbReference type="Proteomes" id="UP000178186"/>
    </source>
</evidence>
<evidence type="ECO:0000256" key="4">
    <source>
        <dbReference type="ARBA" id="ARBA00022519"/>
    </source>
</evidence>
<dbReference type="InterPro" id="IPR036138">
    <property type="entry name" value="PBP_dimer_sf"/>
</dbReference>
<dbReference type="SUPFAM" id="SSF56601">
    <property type="entry name" value="beta-lactamase/transpeptidase-like"/>
    <property type="match status" value="1"/>
</dbReference>
<dbReference type="GO" id="GO:0071555">
    <property type="term" value="P:cell wall organization"/>
    <property type="evidence" value="ECO:0007669"/>
    <property type="project" value="UniProtKB-KW"/>
</dbReference>
<evidence type="ECO:0000256" key="12">
    <source>
        <dbReference type="ARBA" id="ARBA00023316"/>
    </source>
</evidence>
<evidence type="ECO:0000256" key="9">
    <source>
        <dbReference type="ARBA" id="ARBA00022984"/>
    </source>
</evidence>
<dbReference type="InterPro" id="IPR001460">
    <property type="entry name" value="PCN-bd_Tpept"/>
</dbReference>
<dbReference type="Proteomes" id="UP000178186">
    <property type="component" value="Unassembled WGS sequence"/>
</dbReference>
<dbReference type="EMBL" id="MHNY01000001">
    <property type="protein sequence ID" value="OGZ56917.1"/>
    <property type="molecule type" value="Genomic_DNA"/>
</dbReference>
<comment type="subcellular location">
    <subcellularLocation>
        <location evidence="2">Cell membrane</location>
    </subcellularLocation>
    <subcellularLocation>
        <location evidence="1">Membrane</location>
        <topology evidence="1">Single-pass membrane protein</topology>
    </subcellularLocation>
</comment>
<keyword evidence="12" id="KW-0961">Cell wall biogenesis/degradation</keyword>
<dbReference type="Pfam" id="PF03717">
    <property type="entry name" value="PBP_dimer"/>
    <property type="match status" value="1"/>
</dbReference>
<dbReference type="Pfam" id="PF00905">
    <property type="entry name" value="Transpeptidase"/>
    <property type="match status" value="1"/>
</dbReference>
<dbReference type="SUPFAM" id="SSF56519">
    <property type="entry name" value="Penicillin binding protein dimerisation domain"/>
    <property type="match status" value="1"/>
</dbReference>
<evidence type="ECO:0000256" key="7">
    <source>
        <dbReference type="ARBA" id="ARBA00022801"/>
    </source>
</evidence>
<dbReference type="STRING" id="1802128.A3H64_03410"/>
<sequence>MNYHRKLTLEETLVDTENLPGFDTARFEGVLERPLATGVFLALGGIFLLVGGFLAARAGYLMLIKGEAYAMRAEDNRLVHQTIVPERGVIFDRAGVPLAYNVPGFRVVVDTRGAKKSVLVPRMEELARALNRDTAEVVTLVERHWEYGEIVIDLIREWSIANDIMTRFKDQDAVRVEPTPLRAYVAHPAFGHVVGYVGAVTEENITEDTAALGWGEVGKTGIERAYDAVLRGNPGVKIVETNSQGAVLSEGIYRREDRGENLTLSISAELQKKIYEVLEKTAQERGFGGGSAVLLDVRTGETLALVSYPGFDANVMSTGNPRDEVSRILSDESHPLFFRAIAGLYPPASTVKPFLAAAAIDEHVISPEKVIYTEGRIVVPNPFNPERPAIFKDWKNHGPVDMVHAIAVSSDAYFYTIGGGHNSIDGLGVDRMRDYFLRFGFGQTTGIDLLGEEEGLVPSKEWKARAYPDDPLWRVGDSYNMGIGQGWLLTTPLQMARATLALAREGELLRPHLVKSITHNDISALAPLPVSISKSALDVARKGMRLAVTEGTAMGVADIRLPVAAKTGTAEVGKSAWTHSWFIGFLPWEDPRLVLVVNMERGPAGNLIGATSVAHEILQWCFPQGLLTNNC</sequence>
<dbReference type="GO" id="GO:0071972">
    <property type="term" value="F:peptidoglycan L,D-transpeptidase activity"/>
    <property type="evidence" value="ECO:0007669"/>
    <property type="project" value="TreeGrafter"/>
</dbReference>
<proteinExistence type="predicted"/>
<dbReference type="PANTHER" id="PTHR30627:SF2">
    <property type="entry name" value="PEPTIDOGLYCAN D,D-TRANSPEPTIDASE MRDA"/>
    <property type="match status" value="1"/>
</dbReference>
<dbReference type="NCBIfam" id="TIGR03423">
    <property type="entry name" value="pbp2_mrdA"/>
    <property type="match status" value="1"/>
</dbReference>
<evidence type="ECO:0000256" key="6">
    <source>
        <dbReference type="ARBA" id="ARBA00022692"/>
    </source>
</evidence>
<evidence type="ECO:0000256" key="8">
    <source>
        <dbReference type="ARBA" id="ARBA00022960"/>
    </source>
</evidence>
<evidence type="ECO:0000259" key="15">
    <source>
        <dbReference type="Pfam" id="PF03717"/>
    </source>
</evidence>
<evidence type="ECO:0000313" key="16">
    <source>
        <dbReference type="EMBL" id="OGZ56917.1"/>
    </source>
</evidence>
<keyword evidence="8" id="KW-0133">Cell shape</keyword>
<organism evidence="16 17">
    <name type="scientific">Candidatus Ryanbacteria bacterium RIFCSPLOWO2_02_FULL_45_11c</name>
    <dbReference type="NCBI Taxonomy" id="1802128"/>
    <lineage>
        <taxon>Bacteria</taxon>
        <taxon>Candidatus Ryaniibacteriota</taxon>
    </lineage>
</organism>
<evidence type="ECO:0000256" key="13">
    <source>
        <dbReference type="SAM" id="Phobius"/>
    </source>
</evidence>
<evidence type="ECO:0000256" key="10">
    <source>
        <dbReference type="ARBA" id="ARBA00022989"/>
    </source>
</evidence>